<dbReference type="GO" id="GO:0000725">
    <property type="term" value="P:recombinational repair"/>
    <property type="evidence" value="ECO:0007669"/>
    <property type="project" value="TreeGrafter"/>
</dbReference>
<dbReference type="AlphaFoldDB" id="A0A941BNQ0"/>
<dbReference type="GO" id="GO:0043138">
    <property type="term" value="F:3'-5' DNA helicase activity"/>
    <property type="evidence" value="ECO:0007669"/>
    <property type="project" value="TreeGrafter"/>
</dbReference>
<keyword evidence="8" id="KW-1185">Reference proteome</keyword>
<dbReference type="GO" id="GO:0016787">
    <property type="term" value="F:hydrolase activity"/>
    <property type="evidence" value="ECO:0007669"/>
    <property type="project" value="UniProtKB-UniRule"/>
</dbReference>
<sequence>MGGPGAGKTHVALVKARDEIRTGTLKPGQKILFLSFARPTVARIIEKASELISREDLQWLEVSTYHGFAWTILRSHAYLLNGRRDVQLLPPPEAAAHLTDIERDHHDAEKQRLFEQEGRLHFDLFARLVSELLRRSGRLAAIFSDSYPIVILDEFQDTNSDEWALIQQLGQRSRLIALADPDQRIYEFRGADPRRVGEFLEVFQAKHFDFAGENYRSSGTDITTYGNDLLTGANKGKTYQQVKVTRYGFMNGKSLHFSAKAALCSALNRLQTVPDKSIAVLVPSKRLMLEFSDYLSSAADGLPELHHDVAMDAEPPALAAGVIATLLEGGTAGDVASRVLGALHSHIRGRRGGRPTPQPELDLAGALSGFMTTGKVRGAKRQLIVSEVQRISTERQQLQLTGDPAEDWLHLRGLLASSSADVLKQVATDARYLRLLHRGSMLRTNLGSLWRAQGGYQGAEEAVRSALMQEHFAAAQKDWRGIHVMTIHKSKGKEFDEVLIYDGMFQRIARAPDNQRAYAQDLLALRVGVTRAIRRTSILTPKRDPCPFL</sequence>
<comment type="caution">
    <text evidence="7">The sequence shown here is derived from an EMBL/GenBank/DDBJ whole genome shotgun (WGS) entry which is preliminary data.</text>
</comment>
<organism evidence="7 8">
    <name type="scientific">Ideonella alba</name>
    <dbReference type="NCBI Taxonomy" id="2824118"/>
    <lineage>
        <taxon>Bacteria</taxon>
        <taxon>Pseudomonadati</taxon>
        <taxon>Pseudomonadota</taxon>
        <taxon>Betaproteobacteria</taxon>
        <taxon>Burkholderiales</taxon>
        <taxon>Sphaerotilaceae</taxon>
        <taxon>Ideonella</taxon>
    </lineage>
</organism>
<dbReference type="EMBL" id="JAGQDD010000033">
    <property type="protein sequence ID" value="MBQ0933574.1"/>
    <property type="molecule type" value="Genomic_DNA"/>
</dbReference>
<feature type="domain" description="UvrD-like helicase ATP-binding" evidence="6">
    <location>
        <begin position="1"/>
        <end position="218"/>
    </location>
</feature>
<proteinExistence type="predicted"/>
<dbReference type="GO" id="GO:0005524">
    <property type="term" value="F:ATP binding"/>
    <property type="evidence" value="ECO:0007669"/>
    <property type="project" value="UniProtKB-UniRule"/>
</dbReference>
<evidence type="ECO:0000256" key="2">
    <source>
        <dbReference type="ARBA" id="ARBA00022801"/>
    </source>
</evidence>
<keyword evidence="3 5" id="KW-0347">Helicase</keyword>
<dbReference type="GO" id="GO:0005829">
    <property type="term" value="C:cytosol"/>
    <property type="evidence" value="ECO:0007669"/>
    <property type="project" value="TreeGrafter"/>
</dbReference>
<evidence type="ECO:0000256" key="4">
    <source>
        <dbReference type="ARBA" id="ARBA00022840"/>
    </source>
</evidence>
<keyword evidence="1 5" id="KW-0547">Nucleotide-binding</keyword>
<keyword evidence="2 5" id="KW-0378">Hydrolase</keyword>
<dbReference type="GO" id="GO:0003677">
    <property type="term" value="F:DNA binding"/>
    <property type="evidence" value="ECO:0007669"/>
    <property type="project" value="InterPro"/>
</dbReference>
<feature type="binding site" evidence="5">
    <location>
        <begin position="2"/>
        <end position="9"/>
    </location>
    <ligand>
        <name>ATP</name>
        <dbReference type="ChEBI" id="CHEBI:30616"/>
    </ligand>
</feature>
<reference evidence="7 8" key="1">
    <citation type="submission" date="2021-04" db="EMBL/GenBank/DDBJ databases">
        <title>The genome sequence of Ideonella sp. 3Y2.</title>
        <authorList>
            <person name="Liu Y."/>
        </authorList>
    </citation>
    <scope>NUCLEOTIDE SEQUENCE [LARGE SCALE GENOMIC DNA]</scope>
    <source>
        <strain evidence="7 8">3Y2</strain>
    </source>
</reference>
<name>A0A941BNQ0_9BURK</name>
<evidence type="ECO:0000256" key="5">
    <source>
        <dbReference type="PROSITE-ProRule" id="PRU00560"/>
    </source>
</evidence>
<evidence type="ECO:0000259" key="6">
    <source>
        <dbReference type="PROSITE" id="PS51198"/>
    </source>
</evidence>
<evidence type="ECO:0000256" key="3">
    <source>
        <dbReference type="ARBA" id="ARBA00022806"/>
    </source>
</evidence>
<dbReference type="Pfam" id="PF00580">
    <property type="entry name" value="UvrD-helicase"/>
    <property type="match status" value="2"/>
</dbReference>
<dbReference type="InterPro" id="IPR027417">
    <property type="entry name" value="P-loop_NTPase"/>
</dbReference>
<dbReference type="Gene3D" id="3.40.50.300">
    <property type="entry name" value="P-loop containing nucleotide triphosphate hydrolases"/>
    <property type="match status" value="2"/>
</dbReference>
<dbReference type="PROSITE" id="PS51198">
    <property type="entry name" value="UVRD_HELICASE_ATP_BIND"/>
    <property type="match status" value="1"/>
</dbReference>
<accession>A0A941BNQ0</accession>
<dbReference type="SUPFAM" id="SSF52540">
    <property type="entry name" value="P-loop containing nucleoside triphosphate hydrolases"/>
    <property type="match status" value="1"/>
</dbReference>
<dbReference type="PANTHER" id="PTHR11070">
    <property type="entry name" value="UVRD / RECB / PCRA DNA HELICASE FAMILY MEMBER"/>
    <property type="match status" value="1"/>
</dbReference>
<dbReference type="InterPro" id="IPR000212">
    <property type="entry name" value="DNA_helicase_UvrD/REP"/>
</dbReference>
<keyword evidence="4 5" id="KW-0067">ATP-binding</keyword>
<dbReference type="InterPro" id="IPR014016">
    <property type="entry name" value="UvrD-like_ATP-bd"/>
</dbReference>
<evidence type="ECO:0000313" key="7">
    <source>
        <dbReference type="EMBL" id="MBQ0933574.1"/>
    </source>
</evidence>
<evidence type="ECO:0000313" key="8">
    <source>
        <dbReference type="Proteomes" id="UP000676246"/>
    </source>
</evidence>
<gene>
    <name evidence="7" type="ORF">KAK03_24140</name>
</gene>
<protein>
    <submittedName>
        <fullName evidence="7">ATP-dependent helicase</fullName>
    </submittedName>
</protein>
<evidence type="ECO:0000256" key="1">
    <source>
        <dbReference type="ARBA" id="ARBA00022741"/>
    </source>
</evidence>
<dbReference type="Proteomes" id="UP000676246">
    <property type="component" value="Unassembled WGS sequence"/>
</dbReference>